<dbReference type="EMBL" id="CP078064">
    <property type="protein sequence ID" value="UVE52069.1"/>
    <property type="molecule type" value="Genomic_DNA"/>
</dbReference>
<dbReference type="Pfam" id="PF05954">
    <property type="entry name" value="Phage_GPD"/>
    <property type="match status" value="1"/>
</dbReference>
<dbReference type="Proteomes" id="UP001058330">
    <property type="component" value="Plasmid pHl5678-1"/>
</dbReference>
<dbReference type="OrthoDB" id="182537at2157"/>
<evidence type="ECO:0000313" key="2">
    <source>
        <dbReference type="EMBL" id="UVE52069.1"/>
    </source>
</evidence>
<evidence type="ECO:0000313" key="3">
    <source>
        <dbReference type="Proteomes" id="UP000183894"/>
    </source>
</evidence>
<dbReference type="SUPFAM" id="SSF69279">
    <property type="entry name" value="Phage tail proteins"/>
    <property type="match status" value="1"/>
</dbReference>
<dbReference type="RefSeq" id="WP_007542090.1">
    <property type="nucleotide sequence ID" value="NZ_CP078064.1"/>
</dbReference>
<dbReference type="Gene3D" id="3.55.50.10">
    <property type="entry name" value="Baseplate protein-like domains"/>
    <property type="match status" value="1"/>
</dbReference>
<keyword evidence="2" id="KW-0614">Plasmid</keyword>
<gene>
    <name evidence="2" type="ORF">KU306_17320</name>
    <name evidence="1" type="ORF">SAMN04488691_10834</name>
</gene>
<keyword evidence="4" id="KW-1185">Reference proteome</keyword>
<evidence type="ECO:0000313" key="1">
    <source>
        <dbReference type="EMBL" id="SEL78725.1"/>
    </source>
</evidence>
<sequence length="342" mass="38433">MAPPINNHPAYSPRFKVQVGSKKFQEPGGRIADLVVETTFDGADRFSFTLNYPFDEERDQFAGLDWDLFSIGTDVEIAMGYGDDGQLTDLLTGKIHSINTEFTTDRGPSVQISGYGLLWEMMQGTNSDSWEKTTIGDAVKDVLSSYSFSTTKVKKANIKREKLIQDDRSDYKFVEQLASAYGFEFYAERDTVKFVPRSSQPNDKKPVAELWYGEDLHDFFGEITEQRQSHQVEVRSWDIHKKEEIKATAGSRSAKHKEVFRIPAMSRDEAEHIAKTKLGKFSDGIVRAHGETDGIPALRAGVTVKLEELGKRFSGKYHITNATHRMGASGYRTTFEATEVAG</sequence>
<dbReference type="EMBL" id="FOAD01000008">
    <property type="protein sequence ID" value="SEL78725.1"/>
    <property type="molecule type" value="Genomic_DNA"/>
</dbReference>
<reference evidence="1 3" key="1">
    <citation type="submission" date="2016-10" db="EMBL/GenBank/DDBJ databases">
        <authorList>
            <person name="de Groot N.N."/>
        </authorList>
    </citation>
    <scope>NUCLEOTIDE SEQUENCE [LARGE SCALE GENOMIC DNA]</scope>
    <source>
        <strain evidence="1 3">CDM_5</strain>
    </source>
</reference>
<accession>A0A1H7T2H5</accession>
<geneLocation type="plasmid" evidence="2 4">
    <name>pHl5678-1</name>
</geneLocation>
<proteinExistence type="predicted"/>
<dbReference type="GeneID" id="74530715"/>
<protein>
    <submittedName>
        <fullName evidence="2">Phage late control D family protein</fullName>
    </submittedName>
</protein>
<organism evidence="1 3">
    <name type="scientific">Haloferax larsenii</name>
    <dbReference type="NCBI Taxonomy" id="302484"/>
    <lineage>
        <taxon>Archaea</taxon>
        <taxon>Methanobacteriati</taxon>
        <taxon>Methanobacteriota</taxon>
        <taxon>Stenosarchaea group</taxon>
        <taxon>Halobacteria</taxon>
        <taxon>Halobacteriales</taxon>
        <taxon>Haloferacaceae</taxon>
        <taxon>Haloferax</taxon>
    </lineage>
</organism>
<dbReference type="AlphaFoldDB" id="A0A1H7T2H5"/>
<reference evidence="2" key="2">
    <citation type="submission" date="2021-07" db="EMBL/GenBank/DDBJ databases">
        <title>Studies on halocins as antimicrobial molecules from haloarchaea.</title>
        <authorList>
            <person name="Kumar S."/>
            <person name="Khare S.K."/>
        </authorList>
    </citation>
    <scope>NUCLEOTIDE SEQUENCE</scope>
    <source>
        <strain evidence="2">NCIM 5678</strain>
        <plasmid evidence="2">pHl5678-1</plasmid>
    </source>
</reference>
<name>A0A1H7T2H5_HALLR</name>
<evidence type="ECO:0000313" key="4">
    <source>
        <dbReference type="Proteomes" id="UP001058330"/>
    </source>
</evidence>
<dbReference type="Proteomes" id="UP000183894">
    <property type="component" value="Unassembled WGS sequence"/>
</dbReference>